<comment type="subcellular location">
    <subcellularLocation>
        <location evidence="1">Cell membrane</location>
        <topology evidence="1">Multi-pass membrane protein</topology>
    </subcellularLocation>
</comment>
<sequence length="319" mass="35668">MNKQLSGQKKILLLSLCALLILCLYLTVNLQGGSSYIIHRRWIKIWTMGLTSLAIGLSTLLFQTITQNRILTPSIIGLDSLYGLLQTLLLYFFGSLALMSISPENKFMLTVLLMVGFALVLYQLLFKENRFGIYFLLLVGLILGAFFSSISTFLQVLIDPNEFLFIQDKTFASINNVNQELLKLSSILILANTIWLAFLFRNLDILALGRSHAINLGINYTRVVRQLLIIIAIYVSISTALIGPIVFFGLLAINITYQLMNTYRHLLLALGVFLVGFIALALCQLIIEHVLNFSTALSVVLNLIGGSYFIYLLLKGTQS</sequence>
<keyword evidence="6 8" id="KW-1133">Transmembrane helix</keyword>
<feature type="transmembrane region" description="Helical" evidence="8">
    <location>
        <begin position="42"/>
        <end position="62"/>
    </location>
</feature>
<dbReference type="InterPro" id="IPR000522">
    <property type="entry name" value="ABC_transptr_permease_BtuC"/>
</dbReference>
<feature type="transmembrane region" description="Helical" evidence="8">
    <location>
        <begin position="82"/>
        <end position="101"/>
    </location>
</feature>
<comment type="caution">
    <text evidence="9">The sequence shown here is derived from an EMBL/GenBank/DDBJ whole genome shotgun (WGS) entry which is preliminary data.</text>
</comment>
<evidence type="ECO:0000256" key="3">
    <source>
        <dbReference type="ARBA" id="ARBA00022448"/>
    </source>
</evidence>
<keyword evidence="10" id="KW-1185">Reference proteome</keyword>
<feature type="transmembrane region" description="Helical" evidence="8">
    <location>
        <begin position="227"/>
        <end position="253"/>
    </location>
</feature>
<dbReference type="Gene3D" id="1.10.3470.10">
    <property type="entry name" value="ABC transporter involved in vitamin B12 uptake, BtuC"/>
    <property type="match status" value="1"/>
</dbReference>
<organism evidence="9 10">
    <name type="scientific">Thorsellia kenyensis</name>
    <dbReference type="NCBI Taxonomy" id="1549888"/>
    <lineage>
        <taxon>Bacteria</taxon>
        <taxon>Pseudomonadati</taxon>
        <taxon>Pseudomonadota</taxon>
        <taxon>Gammaproteobacteria</taxon>
        <taxon>Enterobacterales</taxon>
        <taxon>Thorselliaceae</taxon>
        <taxon>Thorsellia</taxon>
    </lineage>
</organism>
<protein>
    <submittedName>
        <fullName evidence="9">Iron chelate uptake ABC transporter family permease subunit</fullName>
    </submittedName>
</protein>
<dbReference type="CDD" id="cd06550">
    <property type="entry name" value="TM_ABC_iron-siderophores_like"/>
    <property type="match status" value="1"/>
</dbReference>
<proteinExistence type="inferred from homology"/>
<dbReference type="RefSeq" id="WP_385877423.1">
    <property type="nucleotide sequence ID" value="NZ_JBHLXE010000100.1"/>
</dbReference>
<reference evidence="9 10" key="1">
    <citation type="submission" date="2024-09" db="EMBL/GenBank/DDBJ databases">
        <authorList>
            <person name="Sun Q."/>
            <person name="Mori K."/>
        </authorList>
    </citation>
    <scope>NUCLEOTIDE SEQUENCE [LARGE SCALE GENOMIC DNA]</scope>
    <source>
        <strain evidence="9 10">CCM 8545</strain>
    </source>
</reference>
<dbReference type="PANTHER" id="PTHR30472">
    <property type="entry name" value="FERRIC ENTEROBACTIN TRANSPORT SYSTEM PERMEASE PROTEIN"/>
    <property type="match status" value="1"/>
</dbReference>
<dbReference type="Pfam" id="PF01032">
    <property type="entry name" value="FecCD"/>
    <property type="match status" value="1"/>
</dbReference>
<dbReference type="SUPFAM" id="SSF81345">
    <property type="entry name" value="ABC transporter involved in vitamin B12 uptake, BtuC"/>
    <property type="match status" value="1"/>
</dbReference>
<gene>
    <name evidence="9" type="ORF">ACFFIT_09505</name>
</gene>
<dbReference type="PANTHER" id="PTHR30472:SF19">
    <property type="entry name" value="PETROBACTIN IMPORT SYSTEM PERMEASE PROTEIN YCLO"/>
    <property type="match status" value="1"/>
</dbReference>
<evidence type="ECO:0000313" key="10">
    <source>
        <dbReference type="Proteomes" id="UP001589758"/>
    </source>
</evidence>
<keyword evidence="5 8" id="KW-0812">Transmembrane</keyword>
<keyword evidence="7 8" id="KW-0472">Membrane</keyword>
<feature type="transmembrane region" description="Helical" evidence="8">
    <location>
        <begin position="265"/>
        <end position="287"/>
    </location>
</feature>
<feature type="transmembrane region" description="Helical" evidence="8">
    <location>
        <begin position="12"/>
        <end position="30"/>
    </location>
</feature>
<evidence type="ECO:0000256" key="4">
    <source>
        <dbReference type="ARBA" id="ARBA00022475"/>
    </source>
</evidence>
<evidence type="ECO:0000256" key="5">
    <source>
        <dbReference type="ARBA" id="ARBA00022692"/>
    </source>
</evidence>
<evidence type="ECO:0000256" key="7">
    <source>
        <dbReference type="ARBA" id="ARBA00023136"/>
    </source>
</evidence>
<evidence type="ECO:0000256" key="2">
    <source>
        <dbReference type="ARBA" id="ARBA00007935"/>
    </source>
</evidence>
<evidence type="ECO:0000256" key="6">
    <source>
        <dbReference type="ARBA" id="ARBA00022989"/>
    </source>
</evidence>
<name>A0ABV6CDW4_9GAMM</name>
<evidence type="ECO:0000313" key="9">
    <source>
        <dbReference type="EMBL" id="MFC0180310.1"/>
    </source>
</evidence>
<keyword evidence="3" id="KW-0813">Transport</keyword>
<comment type="similarity">
    <text evidence="2">Belongs to the binding-protein-dependent transport system permease family. FecCD subfamily.</text>
</comment>
<evidence type="ECO:0000256" key="1">
    <source>
        <dbReference type="ARBA" id="ARBA00004651"/>
    </source>
</evidence>
<feature type="transmembrane region" description="Helical" evidence="8">
    <location>
        <begin position="293"/>
        <end position="314"/>
    </location>
</feature>
<evidence type="ECO:0000256" key="8">
    <source>
        <dbReference type="SAM" id="Phobius"/>
    </source>
</evidence>
<feature type="transmembrane region" description="Helical" evidence="8">
    <location>
        <begin position="133"/>
        <end position="158"/>
    </location>
</feature>
<dbReference type="InterPro" id="IPR037294">
    <property type="entry name" value="ABC_BtuC-like"/>
</dbReference>
<accession>A0ABV6CDW4</accession>
<feature type="transmembrane region" description="Helical" evidence="8">
    <location>
        <begin position="107"/>
        <end position="126"/>
    </location>
</feature>
<keyword evidence="4" id="KW-1003">Cell membrane</keyword>
<dbReference type="Proteomes" id="UP001589758">
    <property type="component" value="Unassembled WGS sequence"/>
</dbReference>
<dbReference type="EMBL" id="JBHLXE010000100">
    <property type="protein sequence ID" value="MFC0180310.1"/>
    <property type="molecule type" value="Genomic_DNA"/>
</dbReference>